<name>A0A1G2D9C8_9BACT</name>
<comment type="caution">
    <text evidence="1">The sequence shown here is derived from an EMBL/GenBank/DDBJ whole genome shotgun (WGS) entry which is preliminary data.</text>
</comment>
<evidence type="ECO:0000313" key="1">
    <source>
        <dbReference type="EMBL" id="OGZ09540.1"/>
    </source>
</evidence>
<evidence type="ECO:0000313" key="2">
    <source>
        <dbReference type="Proteomes" id="UP000178099"/>
    </source>
</evidence>
<sequence>MMLHDTIKKELPEAMKARDTERLRAVRNLLAALTNEAVAKGKKPQEILTDEEVIIVVKRLSKQRKDSIAQFQDAGRTDLVVGEETELSYLQKYLPEEMNEEGVRAIIQAKKTELGISDTSGTGALMAGVMKELKGKADGGMIKKIVDEILG</sequence>
<dbReference type="InterPro" id="IPR023168">
    <property type="entry name" value="GatB_Yqey_C_2"/>
</dbReference>
<reference evidence="1 2" key="1">
    <citation type="journal article" date="2016" name="Nat. Commun.">
        <title>Thousands of microbial genomes shed light on interconnected biogeochemical processes in an aquifer system.</title>
        <authorList>
            <person name="Anantharaman K."/>
            <person name="Brown C.T."/>
            <person name="Hug L.A."/>
            <person name="Sharon I."/>
            <person name="Castelle C.J."/>
            <person name="Probst A.J."/>
            <person name="Thomas B.C."/>
            <person name="Singh A."/>
            <person name="Wilkins M.J."/>
            <person name="Karaoz U."/>
            <person name="Brodie E.L."/>
            <person name="Williams K.H."/>
            <person name="Hubbard S.S."/>
            <person name="Banfield J.F."/>
        </authorList>
    </citation>
    <scope>NUCLEOTIDE SEQUENCE [LARGE SCALE GENOMIC DNA]</scope>
</reference>
<dbReference type="AlphaFoldDB" id="A0A1G2D9C8"/>
<gene>
    <name evidence="1" type="ORF">A3D67_03845</name>
</gene>
<dbReference type="GO" id="GO:0016884">
    <property type="term" value="F:carbon-nitrogen ligase activity, with glutamine as amido-N-donor"/>
    <property type="evidence" value="ECO:0007669"/>
    <property type="project" value="InterPro"/>
</dbReference>
<organism evidence="1 2">
    <name type="scientific">Candidatus Lloydbacteria bacterium RIFCSPHIGHO2_02_FULL_51_22</name>
    <dbReference type="NCBI Taxonomy" id="1798663"/>
    <lineage>
        <taxon>Bacteria</taxon>
        <taxon>Candidatus Lloydiibacteriota</taxon>
    </lineage>
</organism>
<dbReference type="Gene3D" id="1.10.1510.10">
    <property type="entry name" value="Uncharacterised protein YqeY/AIM41 PF09424, N-terminal domain"/>
    <property type="match status" value="1"/>
</dbReference>
<dbReference type="InterPro" id="IPR019004">
    <property type="entry name" value="YqeY/Aim41"/>
</dbReference>
<dbReference type="Gene3D" id="1.10.10.410">
    <property type="match status" value="1"/>
</dbReference>
<dbReference type="InterPro" id="IPR003789">
    <property type="entry name" value="Asn/Gln_tRNA_amidoTrase-B-like"/>
</dbReference>
<dbReference type="Pfam" id="PF09424">
    <property type="entry name" value="YqeY"/>
    <property type="match status" value="1"/>
</dbReference>
<dbReference type="PANTHER" id="PTHR28055">
    <property type="entry name" value="ALTERED INHERITANCE OF MITOCHONDRIA PROTEIN 41, MITOCHONDRIAL"/>
    <property type="match status" value="1"/>
</dbReference>
<dbReference type="SUPFAM" id="SSF89095">
    <property type="entry name" value="GatB/YqeY motif"/>
    <property type="match status" value="1"/>
</dbReference>
<evidence type="ECO:0008006" key="3">
    <source>
        <dbReference type="Google" id="ProtNLM"/>
    </source>
</evidence>
<dbReference type="EMBL" id="MHLN01000050">
    <property type="protein sequence ID" value="OGZ09540.1"/>
    <property type="molecule type" value="Genomic_DNA"/>
</dbReference>
<accession>A0A1G2D9C8</accession>
<dbReference type="InterPro" id="IPR042184">
    <property type="entry name" value="YqeY/Aim41_N"/>
</dbReference>
<proteinExistence type="predicted"/>
<protein>
    <recommendedName>
        <fullName evidence="3">Glutamyl-tRNA amidotransferase</fullName>
    </recommendedName>
</protein>
<dbReference type="PANTHER" id="PTHR28055:SF1">
    <property type="entry name" value="ALTERED INHERITANCE OF MITOCHONDRIA PROTEIN 41, MITOCHONDRIAL"/>
    <property type="match status" value="1"/>
</dbReference>
<dbReference type="Proteomes" id="UP000178099">
    <property type="component" value="Unassembled WGS sequence"/>
</dbReference>